<reference evidence="2" key="1">
    <citation type="submission" date="2025-08" db="UniProtKB">
        <authorList>
            <consortium name="Ensembl"/>
        </authorList>
    </citation>
    <scope>IDENTIFICATION</scope>
</reference>
<proteinExistence type="predicted"/>
<feature type="region of interest" description="Disordered" evidence="1">
    <location>
        <begin position="351"/>
        <end position="392"/>
    </location>
</feature>
<feature type="compositionally biased region" description="Basic and acidic residues" evidence="1">
    <location>
        <begin position="357"/>
        <end position="376"/>
    </location>
</feature>
<protein>
    <submittedName>
        <fullName evidence="2">Family with sequence similarity 177 member A1</fullName>
    </submittedName>
</protein>
<dbReference type="Ensembl" id="ENSCPRT00005005921.1">
    <property type="protein sequence ID" value="ENSCPRP00005005066.1"/>
    <property type="gene ID" value="ENSCPRG00005003635.1"/>
</dbReference>
<keyword evidence="3" id="KW-1185">Reference proteome</keyword>
<gene>
    <name evidence="2" type="primary">FAM177A1</name>
</gene>
<evidence type="ECO:0000256" key="1">
    <source>
        <dbReference type="SAM" id="MobiDB-lite"/>
    </source>
</evidence>
<feature type="compositionally biased region" description="Polar residues" evidence="1">
    <location>
        <begin position="377"/>
        <end position="392"/>
    </location>
</feature>
<evidence type="ECO:0000313" key="3">
    <source>
        <dbReference type="Proteomes" id="UP000594220"/>
    </source>
</evidence>
<dbReference type="PANTHER" id="PTHR31206:SF5">
    <property type="entry name" value="PROTEIN FAM177A1"/>
    <property type="match status" value="1"/>
</dbReference>
<dbReference type="InterPro" id="IPR028260">
    <property type="entry name" value="FAM177"/>
</dbReference>
<dbReference type="PANTHER" id="PTHR31206">
    <property type="entry name" value="LP10445P"/>
    <property type="match status" value="1"/>
</dbReference>
<evidence type="ECO:0000313" key="2">
    <source>
        <dbReference type="Ensembl" id="ENSCPRP00005005066.1"/>
    </source>
</evidence>
<accession>A0A7M4FSW9</accession>
<dbReference type="Pfam" id="PF14774">
    <property type="entry name" value="FAM177"/>
    <property type="match status" value="1"/>
</dbReference>
<sequence>MDLVLSFNNLSLPNNGFSCLTATRRCALGPQPWCLSYSSPSFPNGSLLGRGCAGLSFSFRGGRHHLDVNARGSGQAGRRGFPDRSLWAMCAVRFARAILAAQAPARTLSCWARGGDISGSNLGHGLELRPQGSLPHPRPLQRASAARGLPRAGPRCCRGPRALSFPAQHVPGGLCAAGGAGYDLTSPALRRRLRPGAAAAVLRLGRGRMEQRLSAIALYCAPAAAPRAMEQEQVQQHSNGDRDFENVELGIIGKKKKIPRRVIHFASGETMEEYSTDEEEDEQEKKDLLPPIDPTTLTWGPYLWFQMLRVATSTLSVCDFLGEKIASVLGISTPKYQYAIDEYYRMKKEEEEEEEENKMSEEAERRYQDQHNKSQDETPVQTDQPEATSCSSFVNLNFETEGDCESIVESKQDLTPVPT</sequence>
<name>A0A7M4FSW9_CROPO</name>
<feature type="region of interest" description="Disordered" evidence="1">
    <location>
        <begin position="269"/>
        <end position="292"/>
    </location>
</feature>
<dbReference type="GeneTree" id="ENSGT00390000016736"/>
<reference evidence="2" key="2">
    <citation type="submission" date="2025-09" db="UniProtKB">
        <authorList>
            <consortium name="Ensembl"/>
        </authorList>
    </citation>
    <scope>IDENTIFICATION</scope>
</reference>
<dbReference type="AlphaFoldDB" id="A0A7M4FSW9"/>
<dbReference type="Proteomes" id="UP000594220">
    <property type="component" value="Unplaced"/>
</dbReference>
<organism evidence="2 3">
    <name type="scientific">Crocodylus porosus</name>
    <name type="common">Saltwater crocodile</name>
    <name type="synonym">Estuarine crocodile</name>
    <dbReference type="NCBI Taxonomy" id="8502"/>
    <lineage>
        <taxon>Eukaryota</taxon>
        <taxon>Metazoa</taxon>
        <taxon>Chordata</taxon>
        <taxon>Craniata</taxon>
        <taxon>Vertebrata</taxon>
        <taxon>Euteleostomi</taxon>
        <taxon>Archelosauria</taxon>
        <taxon>Archosauria</taxon>
        <taxon>Crocodylia</taxon>
        <taxon>Longirostres</taxon>
        <taxon>Crocodylidae</taxon>
        <taxon>Crocodylus</taxon>
    </lineage>
</organism>
<feature type="compositionally biased region" description="Acidic residues" evidence="1">
    <location>
        <begin position="270"/>
        <end position="282"/>
    </location>
</feature>
<feature type="region of interest" description="Disordered" evidence="1">
    <location>
        <begin position="122"/>
        <end position="152"/>
    </location>
</feature>